<keyword evidence="3" id="KW-0472">Membrane</keyword>
<organism evidence="4 5">
    <name type="scientific">Acrocarpospora macrocephala</name>
    <dbReference type="NCBI Taxonomy" id="150177"/>
    <lineage>
        <taxon>Bacteria</taxon>
        <taxon>Bacillati</taxon>
        <taxon>Actinomycetota</taxon>
        <taxon>Actinomycetes</taxon>
        <taxon>Streptosporangiales</taxon>
        <taxon>Streptosporangiaceae</taxon>
        <taxon>Acrocarpospora</taxon>
    </lineage>
</organism>
<evidence type="ECO:0000313" key="4">
    <source>
        <dbReference type="EMBL" id="GES06881.1"/>
    </source>
</evidence>
<dbReference type="InterPro" id="IPR001940">
    <property type="entry name" value="Peptidase_S1C"/>
</dbReference>
<reference evidence="4 5" key="1">
    <citation type="submission" date="2019-10" db="EMBL/GenBank/DDBJ databases">
        <title>Whole genome shotgun sequence of Acrocarpospora macrocephala NBRC 16266.</title>
        <authorList>
            <person name="Ichikawa N."/>
            <person name="Kimura A."/>
            <person name="Kitahashi Y."/>
            <person name="Komaki H."/>
            <person name="Oguchi A."/>
        </authorList>
    </citation>
    <scope>NUCLEOTIDE SEQUENCE [LARGE SCALE GENOMIC DNA]</scope>
    <source>
        <strain evidence="4 5">NBRC 16266</strain>
    </source>
</reference>
<feature type="transmembrane region" description="Helical" evidence="3">
    <location>
        <begin position="41"/>
        <end position="64"/>
    </location>
</feature>
<keyword evidence="3" id="KW-0812">Transmembrane</keyword>
<dbReference type="Proteomes" id="UP000331127">
    <property type="component" value="Unassembled WGS sequence"/>
</dbReference>
<comment type="caution">
    <text evidence="4">The sequence shown here is derived from an EMBL/GenBank/DDBJ whole genome shotgun (WGS) entry which is preliminary data.</text>
</comment>
<keyword evidence="3" id="KW-1133">Transmembrane helix</keyword>
<name>A0A5M3WIB5_9ACTN</name>
<evidence type="ECO:0000256" key="3">
    <source>
        <dbReference type="SAM" id="Phobius"/>
    </source>
</evidence>
<dbReference type="PANTHER" id="PTHR43343:SF3">
    <property type="entry name" value="PROTEASE DO-LIKE 8, CHLOROPLASTIC"/>
    <property type="match status" value="1"/>
</dbReference>
<dbReference type="EMBL" id="BLAE01000004">
    <property type="protein sequence ID" value="GES06881.1"/>
    <property type="molecule type" value="Genomic_DNA"/>
</dbReference>
<keyword evidence="2" id="KW-0378">Hydrolase</keyword>
<protein>
    <recommendedName>
        <fullName evidence="6">Serine protease</fullName>
    </recommendedName>
</protein>
<proteinExistence type="predicted"/>
<evidence type="ECO:0000313" key="5">
    <source>
        <dbReference type="Proteomes" id="UP000331127"/>
    </source>
</evidence>
<sequence>MTDPIGLGTPSGPGFQQVPIEWRPVARAVPERPEERRRRGALASATLVALLVGGAAGGAAGWLAGRPGEEQRAVALPRSAAGPLPSAGSLSGTASTVLPSVVSVEAGSGSGSGFAIDQIGHVLTNAHVVDDADSVTVILHDGRRLSARVIGSDEAYDLAVLQVEAGSGLVPAMLARSADVRVGDQVLAIGSPLGLAGTVTSGIVSALDREVQLGNGGRQTALQTDASINPGNSGGPLVNVRGEVVGVNTVIATLSRRGGNIGIGFAIPVDRAASVAERIIRD</sequence>
<dbReference type="Pfam" id="PF13365">
    <property type="entry name" value="Trypsin_2"/>
    <property type="match status" value="1"/>
</dbReference>
<dbReference type="InterPro" id="IPR009003">
    <property type="entry name" value="Peptidase_S1_PA"/>
</dbReference>
<gene>
    <name evidence="4" type="ORF">Amac_004760</name>
</gene>
<keyword evidence="1" id="KW-0645">Protease</keyword>
<dbReference type="GO" id="GO:0004252">
    <property type="term" value="F:serine-type endopeptidase activity"/>
    <property type="evidence" value="ECO:0007669"/>
    <property type="project" value="InterPro"/>
</dbReference>
<dbReference type="SUPFAM" id="SSF50494">
    <property type="entry name" value="Trypsin-like serine proteases"/>
    <property type="match status" value="1"/>
</dbReference>
<accession>A0A5M3WIB5</accession>
<dbReference type="AlphaFoldDB" id="A0A5M3WIB5"/>
<dbReference type="InterPro" id="IPR051201">
    <property type="entry name" value="Chloro_Bact_Ser_Proteases"/>
</dbReference>
<dbReference type="GO" id="GO:0006508">
    <property type="term" value="P:proteolysis"/>
    <property type="evidence" value="ECO:0007669"/>
    <property type="project" value="UniProtKB-KW"/>
</dbReference>
<dbReference type="PRINTS" id="PR00834">
    <property type="entry name" value="PROTEASES2C"/>
</dbReference>
<dbReference type="OrthoDB" id="73775at2"/>
<dbReference type="Gene3D" id="2.40.10.120">
    <property type="match status" value="1"/>
</dbReference>
<evidence type="ECO:0008006" key="6">
    <source>
        <dbReference type="Google" id="ProtNLM"/>
    </source>
</evidence>
<dbReference type="PANTHER" id="PTHR43343">
    <property type="entry name" value="PEPTIDASE S12"/>
    <property type="match status" value="1"/>
</dbReference>
<evidence type="ECO:0000256" key="2">
    <source>
        <dbReference type="ARBA" id="ARBA00022801"/>
    </source>
</evidence>
<evidence type="ECO:0000256" key="1">
    <source>
        <dbReference type="ARBA" id="ARBA00022670"/>
    </source>
</evidence>
<keyword evidence="5" id="KW-1185">Reference proteome</keyword>
<dbReference type="RefSeq" id="WP_155352599.1">
    <property type="nucleotide sequence ID" value="NZ_BAAAHL010000029.1"/>
</dbReference>